<accession>A0A423WVU6</accession>
<evidence type="ECO:0008006" key="5">
    <source>
        <dbReference type="Google" id="ProtNLM"/>
    </source>
</evidence>
<evidence type="ECO:0000256" key="2">
    <source>
        <dbReference type="SAM" id="SignalP"/>
    </source>
</evidence>
<dbReference type="Proteomes" id="UP000285146">
    <property type="component" value="Unassembled WGS sequence"/>
</dbReference>
<name>A0A423WVU6_9PEZI</name>
<reference evidence="3 4" key="1">
    <citation type="submission" date="2015-09" db="EMBL/GenBank/DDBJ databases">
        <title>Host preference determinants of Valsa canker pathogens revealed by comparative genomics.</title>
        <authorList>
            <person name="Yin Z."/>
            <person name="Huang L."/>
        </authorList>
    </citation>
    <scope>NUCLEOTIDE SEQUENCE [LARGE SCALE GENOMIC DNA]</scope>
    <source>
        <strain evidence="3 4">SXYLt</strain>
    </source>
</reference>
<feature type="signal peptide" evidence="2">
    <location>
        <begin position="1"/>
        <end position="17"/>
    </location>
</feature>
<sequence length="211" mass="21977">MYFIIALFLALATSTVADTPTALPHQLLVNSITATTVTTTKTATVTKNVTHDPILTSLYSSINSEAPTKPPEISAWYASVVDHSAYDPCDIPSSAIPTSLSSAYAGYESSATKWYSDLAAGLGSLQSVDAQDVDNDYSIWISFLGCDAHKTFFSSVFYAAASATATTTSATSTGRGTDKDSRSSVSGGSSTWKDGILGAALIGMLGFVALL</sequence>
<comment type="caution">
    <text evidence="3">The sequence shown here is derived from an EMBL/GenBank/DDBJ whole genome shotgun (WGS) entry which is preliminary data.</text>
</comment>
<evidence type="ECO:0000313" key="3">
    <source>
        <dbReference type="EMBL" id="ROW07602.1"/>
    </source>
</evidence>
<dbReference type="AlphaFoldDB" id="A0A423WVU6"/>
<protein>
    <recommendedName>
        <fullName evidence="5">Infection structure specific protein</fullName>
    </recommendedName>
</protein>
<feature type="region of interest" description="Disordered" evidence="1">
    <location>
        <begin position="169"/>
        <end position="190"/>
    </location>
</feature>
<organism evidence="3 4">
    <name type="scientific">Cytospora leucostoma</name>
    <dbReference type="NCBI Taxonomy" id="1230097"/>
    <lineage>
        <taxon>Eukaryota</taxon>
        <taxon>Fungi</taxon>
        <taxon>Dikarya</taxon>
        <taxon>Ascomycota</taxon>
        <taxon>Pezizomycotina</taxon>
        <taxon>Sordariomycetes</taxon>
        <taxon>Sordariomycetidae</taxon>
        <taxon>Diaporthales</taxon>
        <taxon>Cytosporaceae</taxon>
        <taxon>Cytospora</taxon>
    </lineage>
</organism>
<keyword evidence="2" id="KW-0732">Signal</keyword>
<gene>
    <name evidence="3" type="ORF">VPNG_06822</name>
</gene>
<dbReference type="EMBL" id="LKEB01000037">
    <property type="protein sequence ID" value="ROW07602.1"/>
    <property type="molecule type" value="Genomic_DNA"/>
</dbReference>
<dbReference type="InParanoid" id="A0A423WVU6"/>
<evidence type="ECO:0000256" key="1">
    <source>
        <dbReference type="SAM" id="MobiDB-lite"/>
    </source>
</evidence>
<proteinExistence type="predicted"/>
<keyword evidence="4" id="KW-1185">Reference proteome</keyword>
<feature type="chain" id="PRO_5019229297" description="Infection structure specific protein" evidence="2">
    <location>
        <begin position="18"/>
        <end position="211"/>
    </location>
</feature>
<evidence type="ECO:0000313" key="4">
    <source>
        <dbReference type="Proteomes" id="UP000285146"/>
    </source>
</evidence>